<dbReference type="Pfam" id="PF00069">
    <property type="entry name" value="Pkinase"/>
    <property type="match status" value="1"/>
</dbReference>
<dbReference type="AlphaFoldDB" id="A0A0V1Q007"/>
<accession>A0A0V1Q007</accession>
<keyword evidence="9 12" id="KW-0067">ATP-binding</keyword>
<dbReference type="Gene3D" id="1.10.510.10">
    <property type="entry name" value="Transferase(Phosphotransferase) domain 1"/>
    <property type="match status" value="1"/>
</dbReference>
<gene>
    <name evidence="14" type="ORF">AC631_02397</name>
</gene>
<comment type="catalytic activity">
    <reaction evidence="10">
        <text>L-threonyl-[protein] + ATP = O-phospho-L-threonyl-[protein] + ADP + H(+)</text>
        <dbReference type="Rhea" id="RHEA:46608"/>
        <dbReference type="Rhea" id="RHEA-COMP:11060"/>
        <dbReference type="Rhea" id="RHEA-COMP:11605"/>
        <dbReference type="ChEBI" id="CHEBI:15378"/>
        <dbReference type="ChEBI" id="CHEBI:30013"/>
        <dbReference type="ChEBI" id="CHEBI:30616"/>
        <dbReference type="ChEBI" id="CHEBI:61977"/>
        <dbReference type="ChEBI" id="CHEBI:456216"/>
        <dbReference type="EC" id="2.7.11.1"/>
    </reaction>
</comment>
<dbReference type="SMART" id="SM00220">
    <property type="entry name" value="S_TKc"/>
    <property type="match status" value="1"/>
</dbReference>
<evidence type="ECO:0000256" key="12">
    <source>
        <dbReference type="PROSITE-ProRule" id="PRU10141"/>
    </source>
</evidence>
<evidence type="ECO:0000256" key="2">
    <source>
        <dbReference type="ARBA" id="ARBA00012513"/>
    </source>
</evidence>
<dbReference type="InterPro" id="IPR017441">
    <property type="entry name" value="Protein_kinase_ATP_BS"/>
</dbReference>
<keyword evidence="8" id="KW-0418">Kinase</keyword>
<evidence type="ECO:0000313" key="14">
    <source>
        <dbReference type="EMBL" id="KSA01864.1"/>
    </source>
</evidence>
<feature type="domain" description="Protein kinase" evidence="13">
    <location>
        <begin position="950"/>
        <end position="1207"/>
    </location>
</feature>
<reference evidence="14 15" key="1">
    <citation type="submission" date="2015-11" db="EMBL/GenBank/DDBJ databases">
        <title>The genome of Debaryomyces fabryi.</title>
        <authorList>
            <person name="Tafer H."/>
            <person name="Lopandic K."/>
        </authorList>
    </citation>
    <scope>NUCLEOTIDE SEQUENCE [LARGE SCALE GENOMIC DNA]</scope>
    <source>
        <strain evidence="14 15">CBS 789</strain>
    </source>
</reference>
<evidence type="ECO:0000256" key="6">
    <source>
        <dbReference type="ARBA" id="ARBA00022679"/>
    </source>
</evidence>
<dbReference type="RefSeq" id="XP_015467966.1">
    <property type="nucleotide sequence ID" value="XM_015611227.1"/>
</dbReference>
<evidence type="ECO:0000259" key="13">
    <source>
        <dbReference type="PROSITE" id="PS50011"/>
    </source>
</evidence>
<name>A0A0V1Q007_9ASCO</name>
<dbReference type="PROSITE" id="PS50011">
    <property type="entry name" value="PROTEIN_KINASE_DOM"/>
    <property type="match status" value="1"/>
</dbReference>
<dbReference type="EMBL" id="LMYN01000041">
    <property type="protein sequence ID" value="KSA01864.1"/>
    <property type="molecule type" value="Genomic_DNA"/>
</dbReference>
<evidence type="ECO:0000256" key="10">
    <source>
        <dbReference type="ARBA" id="ARBA00047899"/>
    </source>
</evidence>
<comment type="catalytic activity">
    <reaction evidence="11">
        <text>L-seryl-[protein] + ATP = O-phospho-L-seryl-[protein] + ADP + H(+)</text>
        <dbReference type="Rhea" id="RHEA:17989"/>
        <dbReference type="Rhea" id="RHEA-COMP:9863"/>
        <dbReference type="Rhea" id="RHEA-COMP:11604"/>
        <dbReference type="ChEBI" id="CHEBI:15378"/>
        <dbReference type="ChEBI" id="CHEBI:29999"/>
        <dbReference type="ChEBI" id="CHEBI:30616"/>
        <dbReference type="ChEBI" id="CHEBI:83421"/>
        <dbReference type="ChEBI" id="CHEBI:456216"/>
        <dbReference type="EC" id="2.7.11.1"/>
    </reaction>
</comment>
<evidence type="ECO:0000256" key="5">
    <source>
        <dbReference type="ARBA" id="ARBA00022553"/>
    </source>
</evidence>
<dbReference type="GO" id="GO:0005524">
    <property type="term" value="F:ATP binding"/>
    <property type="evidence" value="ECO:0007669"/>
    <property type="project" value="UniProtKB-UniRule"/>
</dbReference>
<evidence type="ECO:0000313" key="15">
    <source>
        <dbReference type="Proteomes" id="UP000054251"/>
    </source>
</evidence>
<keyword evidence="5" id="KW-0597">Phosphoprotein</keyword>
<dbReference type="InterPro" id="IPR000719">
    <property type="entry name" value="Prot_kinase_dom"/>
</dbReference>
<dbReference type="GeneID" id="26839406"/>
<dbReference type="InterPro" id="IPR011009">
    <property type="entry name" value="Kinase-like_dom_sf"/>
</dbReference>
<comment type="caution">
    <text evidence="14">The sequence shown here is derived from an EMBL/GenBank/DDBJ whole genome shotgun (WGS) entry which is preliminary data.</text>
</comment>
<organism evidence="14 15">
    <name type="scientific">Debaryomyces fabryi</name>
    <dbReference type="NCBI Taxonomy" id="58627"/>
    <lineage>
        <taxon>Eukaryota</taxon>
        <taxon>Fungi</taxon>
        <taxon>Dikarya</taxon>
        <taxon>Ascomycota</taxon>
        <taxon>Saccharomycotina</taxon>
        <taxon>Pichiomycetes</taxon>
        <taxon>Debaryomycetaceae</taxon>
        <taxon>Debaryomyces</taxon>
    </lineage>
</organism>
<keyword evidence="6" id="KW-0808">Transferase</keyword>
<evidence type="ECO:0000256" key="11">
    <source>
        <dbReference type="ARBA" id="ARBA00048679"/>
    </source>
</evidence>
<dbReference type="PANTHER" id="PTHR24346">
    <property type="entry name" value="MAP/MICROTUBULE AFFINITY-REGULATING KINASE"/>
    <property type="match status" value="1"/>
</dbReference>
<dbReference type="PROSITE" id="PS00107">
    <property type="entry name" value="PROTEIN_KINASE_ATP"/>
    <property type="match status" value="1"/>
</dbReference>
<evidence type="ECO:0000256" key="3">
    <source>
        <dbReference type="ARBA" id="ARBA00022490"/>
    </source>
</evidence>
<keyword evidence="7 12" id="KW-0547">Nucleotide-binding</keyword>
<dbReference type="SUPFAM" id="SSF56112">
    <property type="entry name" value="Protein kinase-like (PK-like)"/>
    <property type="match status" value="1"/>
</dbReference>
<keyword evidence="4" id="KW-0723">Serine/threonine-protein kinase</keyword>
<keyword evidence="3" id="KW-0963">Cytoplasm</keyword>
<dbReference type="PROSITE" id="PS00108">
    <property type="entry name" value="PROTEIN_KINASE_ST"/>
    <property type="match status" value="1"/>
</dbReference>
<dbReference type="GO" id="GO:0030447">
    <property type="term" value="P:filamentous growth"/>
    <property type="evidence" value="ECO:0007669"/>
    <property type="project" value="UniProtKB-ARBA"/>
</dbReference>
<dbReference type="FunFam" id="1.10.510.10:FF:000320">
    <property type="entry name" value="Serine/threonine protein kinase"/>
    <property type="match status" value="1"/>
</dbReference>
<evidence type="ECO:0000256" key="8">
    <source>
        <dbReference type="ARBA" id="ARBA00022777"/>
    </source>
</evidence>
<sequence length="1209" mass="136538">MTNRTNSDTNKNHPTFYVNDDEVTFENDRKQQSIEGDQSDIKIPKRQDKTYIKPQGSNNKQNLIIATDQNYVQPLSPNTSTAETTVLLSTKEQFSSISDILRFPIESSHAYSYAHLSPNSLALRLNVLKRSLEILKDRPGLLKFMNLGTDNQFGKGPFKLERPKIPNFGNRIYSNPHASNSSEFFNNSDRYKIQSNASSAALSELFRPSMKRSDSLPVNQIYATKADSSNDATNQSKLSIGGLKDPIINGDFKDIITLLENDNEALTKQSFDTSALHDLSQTPSKDGQKLKKDLLKNKLLYALATPFVENSSSLLGEQYSLLAPQFSASSASLSSLAKVPSTPTTSNTANSNSRPFHSISLGKHALPQSIFTVETDSPWSVKAANDLALLMFGILKNMIKSLNLMDLIAPQFREFVADKLTKSMADDILTDSKHEKGGNGRDTRDIMFAGEIVAIMRPGDKDFAWTSVWAKKRGNLIFCMFEQIPCDAFDVVILSDKVKDEGYKIASINEVAGKLMRNVDTSKMKVLSDVSESMGLDLSDRDENEDDLIDEYLSHDIIDSEKINKTRYYTLQLNTDENMPCAVTSYPLELNDDKDEIKLKIHSLPYIGGMFVIDSSSYNIISCNNAIAKNLFGRSSAYLKNKSINNLIPDFTEILNIGLKNHEDSLDIVPGLVLPEHFFRKFDAIRRHSNDKKETEESLFFNSQGIRGLHRDGKFIWVDVQLRASSSEAFVVWITYSRLIGTKDSNVSKELEKLSSSTSSLSIQLMNDKERIKTRLLSGGYRMNEVNLPSQLKLFPHDDLEIIEFTPSSGEISRETSTRRPKSNTFAIPIAHMNKNLEKAQDLGDNIGGEGGNAMKRKRMISNTDSTGSYVSGKSTESATMSPDTIATTVFNDNERKSSNAIISNDTYHKYSEKEILKIEDEMLEDKIKHSTHWPTVIGAKRRTKKFSEFKVLKELGEGAYGKVVLAQHKEDPAYTIIIKCIDKERILVDTWVRDRKLGTICSEIQIMAFLNNEPHVNIMRIIDFFEDSKYYYLETPLFGDPPAIDLFDFIEIRKDLSERECRFIFKQIVLAIYHLHKHGIVHRDIKDENVIVDENGIVKLIDFGSAGYTKLGPFDVFVGTIDYASPEVLRGEKYEGKPQDIWALGILLYTMLYQENPFYNVDEIMEGDLRIPYVVSENSLKLIKKILVRDIKCRPTITDIVEDVWLDI</sequence>
<protein>
    <recommendedName>
        <fullName evidence="2">non-specific serine/threonine protein kinase</fullName>
        <ecNumber evidence="2">2.7.11.1</ecNumber>
    </recommendedName>
</protein>
<dbReference type="GO" id="GO:0045719">
    <property type="term" value="P:negative regulation of glycogen biosynthetic process"/>
    <property type="evidence" value="ECO:0007669"/>
    <property type="project" value="TreeGrafter"/>
</dbReference>
<keyword evidence="15" id="KW-1185">Reference proteome</keyword>
<dbReference type="GO" id="GO:0035556">
    <property type="term" value="P:intracellular signal transduction"/>
    <property type="evidence" value="ECO:0007669"/>
    <property type="project" value="TreeGrafter"/>
</dbReference>
<dbReference type="FunFam" id="3.30.200.20:FF:000314">
    <property type="entry name" value="Serine/threonine protein kinase"/>
    <property type="match status" value="1"/>
</dbReference>
<dbReference type="GO" id="GO:0004674">
    <property type="term" value="F:protein serine/threonine kinase activity"/>
    <property type="evidence" value="ECO:0007669"/>
    <property type="project" value="UniProtKB-KW"/>
</dbReference>
<evidence type="ECO:0000256" key="4">
    <source>
        <dbReference type="ARBA" id="ARBA00022527"/>
    </source>
</evidence>
<dbReference type="Proteomes" id="UP000054251">
    <property type="component" value="Unassembled WGS sequence"/>
</dbReference>
<feature type="binding site" evidence="12">
    <location>
        <position position="980"/>
    </location>
    <ligand>
        <name>ATP</name>
        <dbReference type="ChEBI" id="CHEBI:30616"/>
    </ligand>
</feature>
<dbReference type="EC" id="2.7.11.1" evidence="2"/>
<dbReference type="GO" id="GO:0060917">
    <property type="term" value="P:regulation of (1-&gt;6)-beta-D-glucan biosynthetic process"/>
    <property type="evidence" value="ECO:0007669"/>
    <property type="project" value="UniProtKB-ARBA"/>
</dbReference>
<evidence type="ECO:0000256" key="1">
    <source>
        <dbReference type="ARBA" id="ARBA00004496"/>
    </source>
</evidence>
<dbReference type="GO" id="GO:0005829">
    <property type="term" value="C:cytosol"/>
    <property type="evidence" value="ECO:0007669"/>
    <property type="project" value="TreeGrafter"/>
</dbReference>
<comment type="subcellular location">
    <subcellularLocation>
        <location evidence="1">Cytoplasm</location>
    </subcellularLocation>
</comment>
<evidence type="ECO:0000256" key="9">
    <source>
        <dbReference type="ARBA" id="ARBA00022840"/>
    </source>
</evidence>
<dbReference type="GO" id="GO:0005634">
    <property type="term" value="C:nucleus"/>
    <property type="evidence" value="ECO:0007669"/>
    <property type="project" value="TreeGrafter"/>
</dbReference>
<proteinExistence type="predicted"/>
<dbReference type="InterPro" id="IPR008271">
    <property type="entry name" value="Ser/Thr_kinase_AS"/>
</dbReference>
<dbReference type="OrthoDB" id="10252171at2759"/>
<dbReference type="Gene3D" id="3.30.200.20">
    <property type="entry name" value="Phosphorylase Kinase, domain 1"/>
    <property type="match status" value="1"/>
</dbReference>
<evidence type="ECO:0000256" key="7">
    <source>
        <dbReference type="ARBA" id="ARBA00022741"/>
    </source>
</evidence>
<dbReference type="PANTHER" id="PTHR24346:SF51">
    <property type="entry name" value="PAS DOMAIN-CONTAINING SERINE_THREONINE-PROTEIN KINASE"/>
    <property type="match status" value="1"/>
</dbReference>